<comment type="similarity">
    <text evidence="2 8">Belongs to the major facilitator superfamily. Bcr/CmlA family.</text>
</comment>
<evidence type="ECO:0000259" key="9">
    <source>
        <dbReference type="PROSITE" id="PS50850"/>
    </source>
</evidence>
<evidence type="ECO:0000256" key="4">
    <source>
        <dbReference type="ARBA" id="ARBA00022475"/>
    </source>
</evidence>
<evidence type="ECO:0000256" key="1">
    <source>
        <dbReference type="ARBA" id="ARBA00004651"/>
    </source>
</evidence>
<accession>M5DP57</accession>
<organism evidence="10 11">
    <name type="scientific">Thalassolituus oleivorans MIL-1</name>
    <dbReference type="NCBI Taxonomy" id="1298593"/>
    <lineage>
        <taxon>Bacteria</taxon>
        <taxon>Pseudomonadati</taxon>
        <taxon>Pseudomonadota</taxon>
        <taxon>Gammaproteobacteria</taxon>
        <taxon>Oceanospirillales</taxon>
        <taxon>Oceanospirillaceae</taxon>
        <taxon>Thalassolituus</taxon>
    </lineage>
</organism>
<evidence type="ECO:0000256" key="6">
    <source>
        <dbReference type="ARBA" id="ARBA00022989"/>
    </source>
</evidence>
<feature type="transmembrane region" description="Helical" evidence="8">
    <location>
        <begin position="38"/>
        <end position="59"/>
    </location>
</feature>
<evidence type="ECO:0000256" key="7">
    <source>
        <dbReference type="ARBA" id="ARBA00023136"/>
    </source>
</evidence>
<feature type="transmembrane region" description="Helical" evidence="8">
    <location>
        <begin position="242"/>
        <end position="260"/>
    </location>
</feature>
<keyword evidence="4" id="KW-1003">Cell membrane</keyword>
<keyword evidence="7 8" id="KW-0472">Membrane</keyword>
<evidence type="ECO:0000256" key="2">
    <source>
        <dbReference type="ARBA" id="ARBA00006236"/>
    </source>
</evidence>
<dbReference type="InterPro" id="IPR005829">
    <property type="entry name" value="Sugar_transporter_CS"/>
</dbReference>
<gene>
    <name evidence="10" type="ORF">TOL_0825</name>
</gene>
<feature type="transmembrane region" description="Helical" evidence="8">
    <location>
        <begin position="160"/>
        <end position="180"/>
    </location>
</feature>
<evidence type="ECO:0000256" key="3">
    <source>
        <dbReference type="ARBA" id="ARBA00022448"/>
    </source>
</evidence>
<keyword evidence="8" id="KW-0997">Cell inner membrane</keyword>
<feature type="domain" description="Major facilitator superfamily (MFS) profile" evidence="9">
    <location>
        <begin position="5"/>
        <end position="391"/>
    </location>
</feature>
<dbReference type="AlphaFoldDB" id="M5DP57"/>
<dbReference type="SUPFAM" id="SSF103473">
    <property type="entry name" value="MFS general substrate transporter"/>
    <property type="match status" value="1"/>
</dbReference>
<dbReference type="GO" id="GO:0015385">
    <property type="term" value="F:sodium:proton antiporter activity"/>
    <property type="evidence" value="ECO:0007669"/>
    <property type="project" value="TreeGrafter"/>
</dbReference>
<dbReference type="eggNOG" id="COG2814">
    <property type="taxonomic scope" value="Bacteria"/>
</dbReference>
<dbReference type="Gene3D" id="1.20.1720.10">
    <property type="entry name" value="Multidrug resistance protein D"/>
    <property type="match status" value="1"/>
</dbReference>
<protein>
    <recommendedName>
        <fullName evidence="8">Bcr/CflA family efflux transporter</fullName>
    </recommendedName>
</protein>
<sequence length="396" mass="43132">MTLPLPLLLALLSAIAPLAIDMYLPAMAQMAGSLDSDIHHVELSVSTFLLGFAIGQITGGPLSDRYGRKPIIIAGLTIFAIASLTLSMTTSLSGLLILRAIEAIGGGLATVNSTAIVRDRFEGKDIAKVLSMVAMIMMTAPLVAPMLGSLIVSFSNWRSIFMLLSVYSAFVMILLVWLLPESHPPHRRSRAKPWVGYGVVLRHKVARRFILTLACAYSGMFIFITASPYLYLDYFEQSAAQFPWLFGANVVVIMMVNRINMLLLNRFKPIDLITTGISIQVVMGCILLTLSRYFPDAFTLWTVLPLMMAYVGALGLISANSMATVLQYFRDVAGSATALIGVVQFCGGAAFGLLWGQLHDNTPVPMMAMMFLSAFCAFVALMAARYSREIYEAPAT</sequence>
<dbReference type="PANTHER" id="PTHR23502:SF132">
    <property type="entry name" value="POLYAMINE TRANSPORTER 2-RELATED"/>
    <property type="match status" value="1"/>
</dbReference>
<dbReference type="GO" id="GO:1990961">
    <property type="term" value="P:xenobiotic detoxification by transmembrane export across the plasma membrane"/>
    <property type="evidence" value="ECO:0007669"/>
    <property type="project" value="InterPro"/>
</dbReference>
<dbReference type="GO" id="GO:0042910">
    <property type="term" value="F:xenobiotic transmembrane transporter activity"/>
    <property type="evidence" value="ECO:0007669"/>
    <property type="project" value="InterPro"/>
</dbReference>
<reference evidence="10 11" key="1">
    <citation type="journal article" date="2013" name="Genome Announc.">
        <title>Genome Sequence of Thalassolituus oleivorans MIL-1 (DSM 14913T).</title>
        <authorList>
            <person name="Golyshin P.N."/>
            <person name="Werner J."/>
            <person name="Chernikova T.N."/>
            <person name="Tran H."/>
            <person name="Ferrer M."/>
            <person name="Yakimov M.M."/>
            <person name="Teeling H."/>
            <person name="Golyshina O.V."/>
        </authorList>
    </citation>
    <scope>NUCLEOTIDE SEQUENCE [LARGE SCALE GENOMIC DNA]</scope>
    <source>
        <strain evidence="10 11">MIL-1</strain>
    </source>
</reference>
<feature type="transmembrane region" description="Helical" evidence="8">
    <location>
        <begin position="129"/>
        <end position="154"/>
    </location>
</feature>
<keyword evidence="6 8" id="KW-1133">Transmembrane helix</keyword>
<proteinExistence type="inferred from homology"/>
<keyword evidence="11" id="KW-1185">Reference proteome</keyword>
<dbReference type="InterPro" id="IPR004812">
    <property type="entry name" value="Efflux_drug-R_Bcr/CmlA"/>
</dbReference>
<dbReference type="Proteomes" id="UP000011866">
    <property type="component" value="Chromosome"/>
</dbReference>
<keyword evidence="5 8" id="KW-0812">Transmembrane</keyword>
<dbReference type="GO" id="GO:0005886">
    <property type="term" value="C:plasma membrane"/>
    <property type="evidence" value="ECO:0007669"/>
    <property type="project" value="UniProtKB-SubCell"/>
</dbReference>
<comment type="subcellular location">
    <subcellularLocation>
        <location evidence="8">Cell inner membrane</location>
        <topology evidence="8">Multi-pass membrane protein</topology>
    </subcellularLocation>
    <subcellularLocation>
        <location evidence="1">Cell membrane</location>
        <topology evidence="1">Multi-pass membrane protein</topology>
    </subcellularLocation>
</comment>
<dbReference type="InterPro" id="IPR036259">
    <property type="entry name" value="MFS_trans_sf"/>
</dbReference>
<name>M5DP57_9GAMM</name>
<evidence type="ECO:0000256" key="8">
    <source>
        <dbReference type="RuleBase" id="RU365088"/>
    </source>
</evidence>
<dbReference type="PROSITE" id="PS50850">
    <property type="entry name" value="MFS"/>
    <property type="match status" value="1"/>
</dbReference>
<evidence type="ECO:0000256" key="5">
    <source>
        <dbReference type="ARBA" id="ARBA00022692"/>
    </source>
</evidence>
<dbReference type="PANTHER" id="PTHR23502">
    <property type="entry name" value="MAJOR FACILITATOR SUPERFAMILY"/>
    <property type="match status" value="1"/>
</dbReference>
<dbReference type="NCBIfam" id="TIGR00710">
    <property type="entry name" value="efflux_Bcr_CflA"/>
    <property type="match status" value="1"/>
</dbReference>
<dbReference type="Pfam" id="PF07690">
    <property type="entry name" value="MFS_1"/>
    <property type="match status" value="1"/>
</dbReference>
<feature type="transmembrane region" description="Helical" evidence="8">
    <location>
        <begin position="272"/>
        <end position="294"/>
    </location>
</feature>
<feature type="transmembrane region" description="Helical" evidence="8">
    <location>
        <begin position="209"/>
        <end position="230"/>
    </location>
</feature>
<feature type="transmembrane region" description="Helical" evidence="8">
    <location>
        <begin position="71"/>
        <end position="90"/>
    </location>
</feature>
<feature type="transmembrane region" description="Helical" evidence="8">
    <location>
        <begin position="96"/>
        <end position="117"/>
    </location>
</feature>
<comment type="caution">
    <text evidence="8">Lacks conserved residue(s) required for the propagation of feature annotation.</text>
</comment>
<dbReference type="RefSeq" id="WP_015486000.1">
    <property type="nucleotide sequence ID" value="NC_020888.1"/>
</dbReference>
<feature type="transmembrane region" description="Helical" evidence="8">
    <location>
        <begin position="338"/>
        <end position="358"/>
    </location>
</feature>
<dbReference type="InterPro" id="IPR011701">
    <property type="entry name" value="MFS"/>
</dbReference>
<dbReference type="InterPro" id="IPR020846">
    <property type="entry name" value="MFS_dom"/>
</dbReference>
<evidence type="ECO:0000313" key="10">
    <source>
        <dbReference type="EMBL" id="CCU71263.1"/>
    </source>
</evidence>
<dbReference type="GeneID" id="79175777"/>
<dbReference type="EMBL" id="HF680312">
    <property type="protein sequence ID" value="CCU71263.1"/>
    <property type="molecule type" value="Genomic_DNA"/>
</dbReference>
<keyword evidence="3 8" id="KW-0813">Transport</keyword>
<dbReference type="PROSITE" id="PS00216">
    <property type="entry name" value="SUGAR_TRANSPORT_1"/>
    <property type="match status" value="1"/>
</dbReference>
<feature type="transmembrane region" description="Helical" evidence="8">
    <location>
        <begin position="364"/>
        <end position="384"/>
    </location>
</feature>
<dbReference type="CDD" id="cd17320">
    <property type="entry name" value="MFS_MdfA_MDR_like"/>
    <property type="match status" value="1"/>
</dbReference>
<dbReference type="HOGENOM" id="CLU_001265_47_0_6"/>
<dbReference type="KEGG" id="tol:TOL_0825"/>
<dbReference type="STRING" id="187493.CN03_13990"/>
<feature type="transmembrane region" description="Helical" evidence="8">
    <location>
        <begin position="300"/>
        <end position="326"/>
    </location>
</feature>
<evidence type="ECO:0000313" key="11">
    <source>
        <dbReference type="Proteomes" id="UP000011866"/>
    </source>
</evidence>